<sequence length="26" mass="3229">MGIPFIIKRIYCSTKKWKTEMQKNQR</sequence>
<name>A0A1I7WAD4_HETBA</name>
<reference evidence="2" key="1">
    <citation type="submission" date="2016-11" db="UniProtKB">
        <authorList>
            <consortium name="WormBaseParasite"/>
        </authorList>
    </citation>
    <scope>IDENTIFICATION</scope>
</reference>
<organism evidence="1 2">
    <name type="scientific">Heterorhabditis bacteriophora</name>
    <name type="common">Entomopathogenic nematode worm</name>
    <dbReference type="NCBI Taxonomy" id="37862"/>
    <lineage>
        <taxon>Eukaryota</taxon>
        <taxon>Metazoa</taxon>
        <taxon>Ecdysozoa</taxon>
        <taxon>Nematoda</taxon>
        <taxon>Chromadorea</taxon>
        <taxon>Rhabditida</taxon>
        <taxon>Rhabditina</taxon>
        <taxon>Rhabditomorpha</taxon>
        <taxon>Strongyloidea</taxon>
        <taxon>Heterorhabditidae</taxon>
        <taxon>Heterorhabditis</taxon>
    </lineage>
</organism>
<dbReference type="Proteomes" id="UP000095283">
    <property type="component" value="Unplaced"/>
</dbReference>
<protein>
    <submittedName>
        <fullName evidence="2">Uncharacterized protein</fullName>
    </submittedName>
</protein>
<evidence type="ECO:0000313" key="1">
    <source>
        <dbReference type="Proteomes" id="UP000095283"/>
    </source>
</evidence>
<keyword evidence="1" id="KW-1185">Reference proteome</keyword>
<accession>A0A1I7WAD4</accession>
<dbReference type="AlphaFoldDB" id="A0A1I7WAD4"/>
<proteinExistence type="predicted"/>
<dbReference type="WBParaSite" id="Hba_01641">
    <property type="protein sequence ID" value="Hba_01641"/>
    <property type="gene ID" value="Hba_01641"/>
</dbReference>
<evidence type="ECO:0000313" key="2">
    <source>
        <dbReference type="WBParaSite" id="Hba_01641"/>
    </source>
</evidence>